<feature type="domain" description="Replication initiator protein A C-terminal" evidence="2">
    <location>
        <begin position="253"/>
        <end position="344"/>
    </location>
</feature>
<dbReference type="InterPro" id="IPR010724">
    <property type="entry name" value="RepA_N"/>
</dbReference>
<dbReference type="KEGG" id="lact:D7I46_13030"/>
<name>A0A387BM02_9LACT</name>
<dbReference type="AlphaFoldDB" id="A0A387BM02"/>
<accession>A0A387BM02</accession>
<evidence type="ECO:0000259" key="2">
    <source>
        <dbReference type="Pfam" id="PF18008"/>
    </source>
</evidence>
<organism evidence="3 4">
    <name type="scientific">Lactococcus allomyrinae</name>
    <dbReference type="NCBI Taxonomy" id="2419773"/>
    <lineage>
        <taxon>Bacteria</taxon>
        <taxon>Bacillati</taxon>
        <taxon>Bacillota</taxon>
        <taxon>Bacilli</taxon>
        <taxon>Lactobacillales</taxon>
        <taxon>Streptococcaceae</taxon>
        <taxon>Lactococcus</taxon>
    </lineage>
</organism>
<dbReference type="Proteomes" id="UP000269374">
    <property type="component" value="Plasmid unnamed1"/>
</dbReference>
<protein>
    <submittedName>
        <fullName evidence="3">Plasmid replication initiation protein</fullName>
    </submittedName>
</protein>
<keyword evidence="4" id="KW-1185">Reference proteome</keyword>
<dbReference type="EMBL" id="CP032628">
    <property type="protein sequence ID" value="AYG02056.1"/>
    <property type="molecule type" value="Genomic_DNA"/>
</dbReference>
<dbReference type="Pfam" id="PF18008">
    <property type="entry name" value="Bac_RepA_C"/>
    <property type="match status" value="1"/>
</dbReference>
<feature type="domain" description="Replication initiator A N-terminal" evidence="1">
    <location>
        <begin position="19"/>
        <end position="94"/>
    </location>
</feature>
<proteinExistence type="predicted"/>
<gene>
    <name evidence="3" type="ORF">D7I46_13030</name>
</gene>
<evidence type="ECO:0000313" key="3">
    <source>
        <dbReference type="EMBL" id="AYG02056.1"/>
    </source>
</evidence>
<evidence type="ECO:0000313" key="4">
    <source>
        <dbReference type="Proteomes" id="UP000269374"/>
    </source>
</evidence>
<keyword evidence="3" id="KW-0614">Plasmid</keyword>
<dbReference type="Pfam" id="PF06970">
    <property type="entry name" value="RepA_N"/>
    <property type="match status" value="1"/>
</dbReference>
<geneLocation type="plasmid" evidence="3 4">
    <name>unnamed1</name>
</geneLocation>
<dbReference type="InterPro" id="IPR041151">
    <property type="entry name" value="Bac_RepA_C"/>
</dbReference>
<dbReference type="OrthoDB" id="1695311at2"/>
<sequence>MIILTTFNFRKADNRYKELFFQFPKVLYYSKKYKKTLSLSAKAAYMVLMDREEYSLKNNWIDEDGNVYFIFTNQELAELLDVSLRTVINLKKELENANLLLQKKMGFNPKTGKNEANRLYLAELEVDATDVYLRGDYEQKIPQTLDTSGSANSALPQNFVETLDTSGSANSALPQNFVEESAQTLDTSGSANFALNLYNNTILDTSLDTNKDTQKLDFSSSNFSSTEIKKQNQDLLKNSKQFLKSGNRSIFLNEASIHLLEMWCNTPQQLRRFIGVILNAKNDVMKEHSELKVFFDLDEEELQDKMLNTLRRYFNSIRNNEIKIKNHENYLYGTMSNMFAEYWNENNMKWPE</sequence>
<evidence type="ECO:0000259" key="1">
    <source>
        <dbReference type="Pfam" id="PF06970"/>
    </source>
</evidence>
<reference evidence="3 4" key="1">
    <citation type="submission" date="2018-09" db="EMBL/GenBank/DDBJ databases">
        <title>Genome sequencing of strain 1JSPR-7.</title>
        <authorList>
            <person name="Heo J."/>
            <person name="Kim S.-J."/>
            <person name="Kwon S.-W."/>
        </authorList>
    </citation>
    <scope>NUCLEOTIDE SEQUENCE [LARGE SCALE GENOMIC DNA]</scope>
    <source>
        <strain evidence="3 4">1JSPR-7</strain>
        <plasmid evidence="3 4">unnamed1</plasmid>
    </source>
</reference>